<comment type="similarity">
    <text evidence="7">Belongs to the binding-protein-dependent transport system permease family.</text>
</comment>
<keyword evidence="3 7" id="KW-0812">Transmembrane</keyword>
<gene>
    <name evidence="10" type="ORF">A19Y_0211</name>
</gene>
<dbReference type="EC" id="3.6.3.31" evidence="10"/>
<dbReference type="PANTHER" id="PTHR43875:SF15">
    <property type="entry name" value="TREHALOSE IMPORT ATP-BINDING PROTEIN SUGC"/>
    <property type="match status" value="1"/>
</dbReference>
<feature type="transmembrane region" description="Helical" evidence="7">
    <location>
        <begin position="18"/>
        <end position="37"/>
    </location>
</feature>
<dbReference type="InterPro" id="IPR047641">
    <property type="entry name" value="ABC_transpr_MalK/UgpC-like"/>
</dbReference>
<evidence type="ECO:0000313" key="10">
    <source>
        <dbReference type="EMBL" id="KEI65453.1"/>
    </source>
</evidence>
<keyword evidence="10" id="KW-0378">Hydrolase</keyword>
<evidence type="ECO:0000256" key="7">
    <source>
        <dbReference type="RuleBase" id="RU363032"/>
    </source>
</evidence>
<evidence type="ECO:0000256" key="2">
    <source>
        <dbReference type="ARBA" id="ARBA00022475"/>
    </source>
</evidence>
<dbReference type="InterPro" id="IPR040582">
    <property type="entry name" value="OB_MalK-like"/>
</dbReference>
<reference evidence="10 11" key="1">
    <citation type="journal article" date="2014" name="Appl. Environ. Microbiol.">
        <title>Elucidation of insertion elements encoded on plasmids and in vitro construction of shuttle vectors from the toxic cyanobacterium Planktothrix.</title>
        <authorList>
            <person name="Christiansen G."/>
            <person name="Goesmann A."/>
            <person name="Kurmayer R."/>
        </authorList>
    </citation>
    <scope>NUCLEOTIDE SEQUENCE [LARGE SCALE GENOMIC DNA]</scope>
    <source>
        <strain evidence="10 11">NIVA-CYA 126/8</strain>
    </source>
</reference>
<evidence type="ECO:0000256" key="4">
    <source>
        <dbReference type="ARBA" id="ARBA00022967"/>
    </source>
</evidence>
<dbReference type="SUPFAM" id="SSF52540">
    <property type="entry name" value="P-loop containing nucleoside triphosphate hydrolases"/>
    <property type="match status" value="1"/>
</dbReference>
<dbReference type="Pfam" id="PF00528">
    <property type="entry name" value="BPD_transp_1"/>
    <property type="match status" value="1"/>
</dbReference>
<evidence type="ECO:0000313" key="11">
    <source>
        <dbReference type="Proteomes" id="UP000027395"/>
    </source>
</evidence>
<keyword evidence="4" id="KW-1278">Translocase</keyword>
<dbReference type="InterPro" id="IPR027417">
    <property type="entry name" value="P-loop_NTPase"/>
</dbReference>
<dbReference type="HOGENOM" id="CLU_622348_0_0_3"/>
<dbReference type="InterPro" id="IPR008995">
    <property type="entry name" value="Mo/tungstate-bd_C_term_dom"/>
</dbReference>
<dbReference type="SUPFAM" id="SSF161098">
    <property type="entry name" value="MetI-like"/>
    <property type="match status" value="1"/>
</dbReference>
<dbReference type="GO" id="GO:0005524">
    <property type="term" value="F:ATP binding"/>
    <property type="evidence" value="ECO:0007669"/>
    <property type="project" value="InterPro"/>
</dbReference>
<keyword evidence="7" id="KW-0813">Transport</keyword>
<dbReference type="InterPro" id="IPR035906">
    <property type="entry name" value="MetI-like_sf"/>
</dbReference>
<dbReference type="PANTHER" id="PTHR43875">
    <property type="entry name" value="MALTODEXTRIN IMPORT ATP-BINDING PROTEIN MSMX"/>
    <property type="match status" value="1"/>
</dbReference>
<dbReference type="AlphaFoldDB" id="A0A073CCT4"/>
<dbReference type="GO" id="GO:0055052">
    <property type="term" value="C:ATP-binding cassette (ABC) transporter complex, substrate-binding subunit-containing"/>
    <property type="evidence" value="ECO:0007669"/>
    <property type="project" value="TreeGrafter"/>
</dbReference>
<evidence type="ECO:0000256" key="6">
    <source>
        <dbReference type="ARBA" id="ARBA00023136"/>
    </source>
</evidence>
<dbReference type="PATRIC" id="fig|388467.6.peg.164"/>
<keyword evidence="11" id="KW-1185">Reference proteome</keyword>
<dbReference type="SUPFAM" id="SSF50331">
    <property type="entry name" value="MOP-like"/>
    <property type="match status" value="1"/>
</dbReference>
<keyword evidence="2" id="KW-1003">Cell membrane</keyword>
<dbReference type="GO" id="GO:0016887">
    <property type="term" value="F:ATP hydrolysis activity"/>
    <property type="evidence" value="ECO:0007669"/>
    <property type="project" value="InterPro"/>
</dbReference>
<evidence type="ECO:0000259" key="8">
    <source>
        <dbReference type="PROSITE" id="PS50893"/>
    </source>
</evidence>
<keyword evidence="5 7" id="KW-1133">Transmembrane helix</keyword>
<accession>A0A073CCT4</accession>
<evidence type="ECO:0000256" key="5">
    <source>
        <dbReference type="ARBA" id="ARBA00022989"/>
    </source>
</evidence>
<feature type="transmembrane region" description="Helical" evidence="7">
    <location>
        <begin position="78"/>
        <end position="102"/>
    </location>
</feature>
<dbReference type="eggNOG" id="COG3842">
    <property type="taxonomic scope" value="Bacteria"/>
</dbReference>
<dbReference type="PROSITE" id="PS50893">
    <property type="entry name" value="ABC_TRANSPORTER_2"/>
    <property type="match status" value="1"/>
</dbReference>
<dbReference type="CDD" id="cd06261">
    <property type="entry name" value="TM_PBP2"/>
    <property type="match status" value="1"/>
</dbReference>
<evidence type="ECO:0000256" key="1">
    <source>
        <dbReference type="ARBA" id="ARBA00004141"/>
    </source>
</evidence>
<dbReference type="Gene3D" id="1.10.3720.10">
    <property type="entry name" value="MetI-like"/>
    <property type="match status" value="1"/>
</dbReference>
<feature type="domain" description="ABC transmembrane type-1" evidence="9">
    <location>
        <begin position="79"/>
        <end position="267"/>
    </location>
</feature>
<evidence type="ECO:0000259" key="9">
    <source>
        <dbReference type="PROSITE" id="PS50928"/>
    </source>
</evidence>
<dbReference type="Pfam" id="PF17912">
    <property type="entry name" value="OB_MalK"/>
    <property type="match status" value="1"/>
</dbReference>
<dbReference type="STRING" id="388467.A19Y_0211"/>
<dbReference type="GO" id="GO:0055085">
    <property type="term" value="P:transmembrane transport"/>
    <property type="evidence" value="ECO:0007669"/>
    <property type="project" value="InterPro"/>
</dbReference>
<dbReference type="EMBL" id="CM002803">
    <property type="protein sequence ID" value="KEI65453.1"/>
    <property type="molecule type" value="Genomic_DNA"/>
</dbReference>
<organism evidence="10 11">
    <name type="scientific">Planktothrix agardhii (strain NIVA-CYA 126/8)</name>
    <dbReference type="NCBI Taxonomy" id="388467"/>
    <lineage>
        <taxon>Bacteria</taxon>
        <taxon>Bacillati</taxon>
        <taxon>Cyanobacteriota</taxon>
        <taxon>Cyanophyceae</taxon>
        <taxon>Oscillatoriophycideae</taxon>
        <taxon>Oscillatoriales</taxon>
        <taxon>Microcoleaceae</taxon>
        <taxon>Planktothrix</taxon>
    </lineage>
</organism>
<protein>
    <submittedName>
        <fullName evidence="10">Polyamine ABC transporter</fullName>
        <ecNumber evidence="10">3.6.3.31</ecNumber>
    </submittedName>
</protein>
<proteinExistence type="inferred from homology"/>
<comment type="subcellular location">
    <subcellularLocation>
        <location evidence="7">Cell membrane</location>
        <topology evidence="7">Multi-pass membrane protein</topology>
    </subcellularLocation>
    <subcellularLocation>
        <location evidence="1">Membrane</location>
        <topology evidence="1">Multi-pass membrane protein</topology>
    </subcellularLocation>
</comment>
<sequence>MANFNPSNSVSFIPRKKILLTLGIISTVLFCLAPVFWQLLTSFKTNAAISTVPNIYFPSLEQLTFQHYLSLGSQFLRYIFNSAFVSIISTLLCLTLGAPAAYALTRLKLPGENLILVLILIITLFPYILLFMGLLELIKFFHIGNNYLALIIPYTAINLPLTILILRTFFQQLPKDLEDSAKIDGYNTLSMLLNIVLPLTFPALVTTGILTFIFAWNEFIFALTFITRVALGRALVRNPEVFLLDEPLSNLDALLREQVRADLKQLFNSQQKPVVYVTHDQTEALTLSSKIAVLHQGYLQQLASPSEIYNAPANQFVAGFVGSPQMNLIRLNCRENYGILGEFQIPLPELKTQPSQIILGIRPEDIYLENREDSVNVESKIFLVEDLGKEKLLNVRITQSHETIRFLVPAQQTWEGETIKLSLSPQRIHWFDSESGDRLS</sequence>
<feature type="transmembrane region" description="Helical" evidence="7">
    <location>
        <begin position="191"/>
        <end position="213"/>
    </location>
</feature>
<dbReference type="Gene3D" id="2.40.50.100">
    <property type="match status" value="1"/>
</dbReference>
<evidence type="ECO:0000256" key="3">
    <source>
        <dbReference type="ARBA" id="ARBA00022692"/>
    </source>
</evidence>
<dbReference type="PROSITE" id="PS50928">
    <property type="entry name" value="ABC_TM1"/>
    <property type="match status" value="1"/>
</dbReference>
<keyword evidence="6 7" id="KW-0472">Membrane</keyword>
<feature type="domain" description="ABC transporter" evidence="8">
    <location>
        <begin position="109"/>
        <end position="321"/>
    </location>
</feature>
<dbReference type="InterPro" id="IPR000515">
    <property type="entry name" value="MetI-like"/>
</dbReference>
<dbReference type="eggNOG" id="COG0395">
    <property type="taxonomic scope" value="Bacteria"/>
</dbReference>
<feature type="transmembrane region" description="Helical" evidence="7">
    <location>
        <begin position="114"/>
        <end position="135"/>
    </location>
</feature>
<feature type="transmembrane region" description="Helical" evidence="7">
    <location>
        <begin position="147"/>
        <end position="170"/>
    </location>
</feature>
<name>A0A073CCT4_PLAA1</name>
<dbReference type="InterPro" id="IPR003439">
    <property type="entry name" value="ABC_transporter-like_ATP-bd"/>
</dbReference>
<dbReference type="Proteomes" id="UP000027395">
    <property type="component" value="Chromosome"/>
</dbReference>